<feature type="chain" id="PRO_5043852625" evidence="11">
    <location>
        <begin position="16"/>
        <end position="349"/>
    </location>
</feature>
<dbReference type="InterPro" id="IPR001128">
    <property type="entry name" value="Cyt_P450"/>
</dbReference>
<comment type="subcellular location">
    <subcellularLocation>
        <location evidence="1">Membrane</location>
    </subcellularLocation>
</comment>
<evidence type="ECO:0000256" key="10">
    <source>
        <dbReference type="ARBA" id="ARBA00023136"/>
    </source>
</evidence>
<proteinExistence type="inferred from homology"/>
<dbReference type="InterPro" id="IPR036396">
    <property type="entry name" value="Cyt_P450_sf"/>
</dbReference>
<keyword evidence="3" id="KW-0349">Heme</keyword>
<dbReference type="InterPro" id="IPR002401">
    <property type="entry name" value="Cyt_P450_E_grp-I"/>
</dbReference>
<dbReference type="GO" id="GO:0016705">
    <property type="term" value="F:oxidoreductase activity, acting on paired donors, with incorporation or reduction of molecular oxygen"/>
    <property type="evidence" value="ECO:0007669"/>
    <property type="project" value="InterPro"/>
</dbReference>
<evidence type="ECO:0000256" key="2">
    <source>
        <dbReference type="ARBA" id="ARBA00010617"/>
    </source>
</evidence>
<evidence type="ECO:0000256" key="7">
    <source>
        <dbReference type="ARBA" id="ARBA00023002"/>
    </source>
</evidence>
<accession>A0AAV1EFX6</accession>
<keyword evidence="13" id="KW-1185">Reference proteome</keyword>
<keyword evidence="6" id="KW-1133">Transmembrane helix</keyword>
<organism evidence="12 13">
    <name type="scientific">Oldenlandia corymbosa var. corymbosa</name>
    <dbReference type="NCBI Taxonomy" id="529605"/>
    <lineage>
        <taxon>Eukaryota</taxon>
        <taxon>Viridiplantae</taxon>
        <taxon>Streptophyta</taxon>
        <taxon>Embryophyta</taxon>
        <taxon>Tracheophyta</taxon>
        <taxon>Spermatophyta</taxon>
        <taxon>Magnoliopsida</taxon>
        <taxon>eudicotyledons</taxon>
        <taxon>Gunneridae</taxon>
        <taxon>Pentapetalae</taxon>
        <taxon>asterids</taxon>
        <taxon>lamiids</taxon>
        <taxon>Gentianales</taxon>
        <taxon>Rubiaceae</taxon>
        <taxon>Rubioideae</taxon>
        <taxon>Spermacoceae</taxon>
        <taxon>Hedyotis-Oldenlandia complex</taxon>
        <taxon>Oldenlandia</taxon>
    </lineage>
</organism>
<dbReference type="GO" id="GO:0004497">
    <property type="term" value="F:monooxygenase activity"/>
    <property type="evidence" value="ECO:0007669"/>
    <property type="project" value="UniProtKB-KW"/>
</dbReference>
<keyword evidence="4" id="KW-0812">Transmembrane</keyword>
<sequence>MASIWIPFCLVVVLGLNFMRKWIKGSNNEVKKKLPPGPRKLPLIGNMHHLMGSLPHHALTKLAKKHGDLMHLQLGEISAIVVSSPRVAKTVLKSHDTAVSNRPDFLVGRIIFYDYSDLGFAPYGDYWRQLRKICTLELLSTKSVRSFASIRQDEVSKLVSSIREEALFEQRKQGTNLTRKVSSYTISMISRAAFGRAFERHQEKLAELMREVLFRMSGFDASDLFPSWKVLQHLSLMKPKLMELRSRADEILDVIIQDHVENPTGKNGEFGQEDLIDVLLRIKQGGGDYNFPLTNTNIKANMEVPLTNLLYHFDWNLPNDIITTGLDMTESYGITAAMKNDLFLVPSPL</sequence>
<dbReference type="GO" id="GO:0005506">
    <property type="term" value="F:iron ion binding"/>
    <property type="evidence" value="ECO:0007669"/>
    <property type="project" value="InterPro"/>
</dbReference>
<keyword evidence="11" id="KW-0732">Signal</keyword>
<evidence type="ECO:0000256" key="6">
    <source>
        <dbReference type="ARBA" id="ARBA00022989"/>
    </source>
</evidence>
<keyword evidence="7" id="KW-0560">Oxidoreductase</keyword>
<evidence type="ECO:0000313" key="12">
    <source>
        <dbReference type="EMBL" id="CAI9118601.1"/>
    </source>
</evidence>
<name>A0AAV1EFX6_OLDCO</name>
<dbReference type="SUPFAM" id="SSF48264">
    <property type="entry name" value="Cytochrome P450"/>
    <property type="match status" value="1"/>
</dbReference>
<evidence type="ECO:0000256" key="9">
    <source>
        <dbReference type="ARBA" id="ARBA00023033"/>
    </source>
</evidence>
<evidence type="ECO:0000256" key="3">
    <source>
        <dbReference type="ARBA" id="ARBA00022617"/>
    </source>
</evidence>
<evidence type="ECO:0000313" key="13">
    <source>
        <dbReference type="Proteomes" id="UP001161247"/>
    </source>
</evidence>
<dbReference type="PRINTS" id="PR00463">
    <property type="entry name" value="EP450I"/>
</dbReference>
<evidence type="ECO:0000256" key="1">
    <source>
        <dbReference type="ARBA" id="ARBA00004370"/>
    </source>
</evidence>
<protein>
    <submittedName>
        <fullName evidence="12">OLC1v1020192C1</fullName>
    </submittedName>
</protein>
<reference evidence="12" key="1">
    <citation type="submission" date="2023-03" db="EMBL/GenBank/DDBJ databases">
        <authorList>
            <person name="Julca I."/>
        </authorList>
    </citation>
    <scope>NUCLEOTIDE SEQUENCE</scope>
</reference>
<evidence type="ECO:0000256" key="4">
    <source>
        <dbReference type="ARBA" id="ARBA00022692"/>
    </source>
</evidence>
<dbReference type="AlphaFoldDB" id="A0AAV1EFX6"/>
<evidence type="ECO:0000256" key="8">
    <source>
        <dbReference type="ARBA" id="ARBA00023004"/>
    </source>
</evidence>
<dbReference type="PANTHER" id="PTHR47955:SF9">
    <property type="entry name" value="PREMNASPIRODIENE OXYGENASE-LIKE"/>
    <property type="match status" value="1"/>
</dbReference>
<evidence type="ECO:0000256" key="5">
    <source>
        <dbReference type="ARBA" id="ARBA00022723"/>
    </source>
</evidence>
<dbReference type="Gene3D" id="1.10.630.10">
    <property type="entry name" value="Cytochrome P450"/>
    <property type="match status" value="1"/>
</dbReference>
<dbReference type="GO" id="GO:0020037">
    <property type="term" value="F:heme binding"/>
    <property type="evidence" value="ECO:0007669"/>
    <property type="project" value="InterPro"/>
</dbReference>
<keyword evidence="9" id="KW-0503">Monooxygenase</keyword>
<feature type="signal peptide" evidence="11">
    <location>
        <begin position="1"/>
        <end position="15"/>
    </location>
</feature>
<keyword evidence="10" id="KW-0472">Membrane</keyword>
<comment type="similarity">
    <text evidence="2">Belongs to the cytochrome P450 family.</text>
</comment>
<keyword evidence="5" id="KW-0479">Metal-binding</keyword>
<keyword evidence="8" id="KW-0408">Iron</keyword>
<dbReference type="EMBL" id="OX459126">
    <property type="protein sequence ID" value="CAI9118601.1"/>
    <property type="molecule type" value="Genomic_DNA"/>
</dbReference>
<dbReference type="Proteomes" id="UP001161247">
    <property type="component" value="Chromosome 9"/>
</dbReference>
<dbReference type="Pfam" id="PF00067">
    <property type="entry name" value="p450"/>
    <property type="match status" value="1"/>
</dbReference>
<gene>
    <name evidence="12" type="ORF">OLC1_LOCUS24430</name>
</gene>
<dbReference type="PANTHER" id="PTHR47955">
    <property type="entry name" value="CYTOCHROME P450 FAMILY 71 PROTEIN"/>
    <property type="match status" value="1"/>
</dbReference>
<dbReference type="GO" id="GO:0016020">
    <property type="term" value="C:membrane"/>
    <property type="evidence" value="ECO:0007669"/>
    <property type="project" value="UniProtKB-SubCell"/>
</dbReference>
<evidence type="ECO:0000256" key="11">
    <source>
        <dbReference type="SAM" id="SignalP"/>
    </source>
</evidence>